<name>A0AA41R088_9BACT</name>
<comment type="caution">
    <text evidence="4">The sequence shown here is derived from an EMBL/GenBank/DDBJ whole genome shotgun (WGS) entry which is preliminary data.</text>
</comment>
<reference evidence="4" key="1">
    <citation type="submission" date="2022-04" db="EMBL/GenBank/DDBJ databases">
        <title>Desulfatitalea alkaliphila sp. nov., a novel anaerobic sulfate-reducing bacterium isolated from terrestrial mud volcano, Taman Peninsula, Russia.</title>
        <authorList>
            <person name="Khomyakova M.A."/>
            <person name="Merkel A.Y."/>
            <person name="Slobodkin A.I."/>
        </authorList>
    </citation>
    <scope>NUCLEOTIDE SEQUENCE</scope>
    <source>
        <strain evidence="4">M08but</strain>
    </source>
</reference>
<dbReference type="InterPro" id="IPR016161">
    <property type="entry name" value="Ald_DH/histidinol_DH"/>
</dbReference>
<dbReference type="Gene3D" id="3.40.605.10">
    <property type="entry name" value="Aldehyde Dehydrogenase, Chain A, domain 1"/>
    <property type="match status" value="1"/>
</dbReference>
<organism evidence="4 5">
    <name type="scientific">Desulfatitalea alkaliphila</name>
    <dbReference type="NCBI Taxonomy" id="2929485"/>
    <lineage>
        <taxon>Bacteria</taxon>
        <taxon>Pseudomonadati</taxon>
        <taxon>Thermodesulfobacteriota</taxon>
        <taxon>Desulfobacteria</taxon>
        <taxon>Desulfobacterales</taxon>
        <taxon>Desulfosarcinaceae</taxon>
        <taxon>Desulfatitalea</taxon>
    </lineage>
</organism>
<dbReference type="InterPro" id="IPR016163">
    <property type="entry name" value="Ald_DH_C"/>
</dbReference>
<dbReference type="AlphaFoldDB" id="A0AA41R088"/>
<dbReference type="InterPro" id="IPR015590">
    <property type="entry name" value="Aldehyde_DH_dom"/>
</dbReference>
<feature type="domain" description="Aldehyde dehydrogenase" evidence="3">
    <location>
        <begin position="1"/>
        <end position="459"/>
    </location>
</feature>
<accession>A0AA41R088</accession>
<dbReference type="Proteomes" id="UP001165427">
    <property type="component" value="Unassembled WGS sequence"/>
</dbReference>
<evidence type="ECO:0000256" key="1">
    <source>
        <dbReference type="ARBA" id="ARBA00009986"/>
    </source>
</evidence>
<keyword evidence="2" id="KW-0560">Oxidoreductase</keyword>
<dbReference type="FunFam" id="3.40.309.10:FF:000002">
    <property type="entry name" value="Methylmalonate-semialdehyde dehydrogenase (Acylating)"/>
    <property type="match status" value="1"/>
</dbReference>
<dbReference type="GO" id="GO:0006574">
    <property type="term" value="P:L-valine catabolic process"/>
    <property type="evidence" value="ECO:0007669"/>
    <property type="project" value="TreeGrafter"/>
</dbReference>
<evidence type="ECO:0000259" key="3">
    <source>
        <dbReference type="Pfam" id="PF00171"/>
    </source>
</evidence>
<dbReference type="NCBIfam" id="TIGR01722">
    <property type="entry name" value="MMSDH"/>
    <property type="match status" value="1"/>
</dbReference>
<dbReference type="InterPro" id="IPR010061">
    <property type="entry name" value="MeMal-semiAld_DH"/>
</dbReference>
<dbReference type="Gene3D" id="3.40.309.10">
    <property type="entry name" value="Aldehyde Dehydrogenase, Chain A, domain 2"/>
    <property type="match status" value="1"/>
</dbReference>
<sequence>MDCYNPSTGEVIARAPQCLAEEVEIAIQSAKEAFPKWANTPVSKRVQVLYRMKHLLDIHLEELSHLLAFEMGKKYMEAMGDILKVTEVVEFACGAPHLMKGESLMNVSTGYDTVLYHQPIGVFAGIAPWNFPAMIPHGWMTPICIATGNCMVLKAASFVPQSSMRMMELWQEAGIPDGVINVVTAGRNEAEILLRHPDIRGISFVGSTKVGKHIYETAAANGKRVQALTEAKNHALVLRDCKLERTARGIINAFTGCAGQRCMALPVVVAEEAIADQLMAYLKEFVSEMKLGKAYEKTTDMGPVVNEGHMQFVLDWIRTGVEEGAELAVDGRNPQVPPGCENGYFIGPTIFDHVTEEMSVGREEVFGPVLCVKRVKNFEEGITLMNNSRFANGSVIYTQNGHYAREFSKRTDAGMVGINVGIPVPLGIFGFTGHKQSFFGDLHVMGKDGFAFFTESKNVTATWFSEEIEHTGKVDTWDGTITSMPTEKH</sequence>
<evidence type="ECO:0000313" key="4">
    <source>
        <dbReference type="EMBL" id="MCJ8499608.1"/>
    </source>
</evidence>
<dbReference type="GO" id="GO:0006210">
    <property type="term" value="P:thymine catabolic process"/>
    <property type="evidence" value="ECO:0007669"/>
    <property type="project" value="TreeGrafter"/>
</dbReference>
<dbReference type="SUPFAM" id="SSF53720">
    <property type="entry name" value="ALDH-like"/>
    <property type="match status" value="1"/>
</dbReference>
<evidence type="ECO:0000313" key="5">
    <source>
        <dbReference type="Proteomes" id="UP001165427"/>
    </source>
</evidence>
<dbReference type="EMBL" id="JALJRB010000002">
    <property type="protein sequence ID" value="MCJ8499608.1"/>
    <property type="molecule type" value="Genomic_DNA"/>
</dbReference>
<gene>
    <name evidence="4" type="ORF">MRX98_03405</name>
</gene>
<comment type="similarity">
    <text evidence="1">Belongs to the aldehyde dehydrogenase family.</text>
</comment>
<dbReference type="PANTHER" id="PTHR43866:SF4">
    <property type="entry name" value="MALONATE-SEMIALDEHYDE DEHYDROGENASE"/>
    <property type="match status" value="1"/>
</dbReference>
<dbReference type="PANTHER" id="PTHR43866">
    <property type="entry name" value="MALONATE-SEMIALDEHYDE DEHYDROGENASE"/>
    <property type="match status" value="1"/>
</dbReference>
<dbReference type="InterPro" id="IPR016162">
    <property type="entry name" value="Ald_DH_N"/>
</dbReference>
<proteinExistence type="inferred from homology"/>
<keyword evidence="5" id="KW-1185">Reference proteome</keyword>
<dbReference type="GO" id="GO:0004491">
    <property type="term" value="F:methylmalonate-semialdehyde dehydrogenase (acylating, NAD) activity"/>
    <property type="evidence" value="ECO:0007669"/>
    <property type="project" value="InterPro"/>
</dbReference>
<protein>
    <submittedName>
        <fullName evidence="4">CoA-acylating methylmalonate-semialdehyde dehydrogenase</fullName>
    </submittedName>
</protein>
<dbReference type="Pfam" id="PF00171">
    <property type="entry name" value="Aldedh"/>
    <property type="match status" value="1"/>
</dbReference>
<dbReference type="CDD" id="cd07085">
    <property type="entry name" value="ALDH_F6_MMSDH"/>
    <property type="match status" value="1"/>
</dbReference>
<evidence type="ECO:0000256" key="2">
    <source>
        <dbReference type="ARBA" id="ARBA00023002"/>
    </source>
</evidence>
<dbReference type="FunFam" id="3.40.605.10:FF:000007">
    <property type="entry name" value="NAD/NADP-dependent betaine aldehyde dehydrogenase"/>
    <property type="match status" value="1"/>
</dbReference>